<accession>A0ABP9N0N5</accession>
<comment type="caution">
    <text evidence="1">The sequence shown here is derived from an EMBL/GenBank/DDBJ whole genome shotgun (WGS) entry which is preliminary data.</text>
</comment>
<name>A0ABP9N0N5_9HYPH</name>
<sequence>MPFAKDGYLYVYGVQQIVLIDDHIKIFAYYRENPRQEERFYLLLLLYVCSRCPNRIEAFTLSYSI</sequence>
<dbReference type="Proteomes" id="UP001500864">
    <property type="component" value="Unassembled WGS sequence"/>
</dbReference>
<keyword evidence="2" id="KW-1185">Reference proteome</keyword>
<dbReference type="EMBL" id="BAABIZ010000004">
    <property type="protein sequence ID" value="GAA5106155.1"/>
    <property type="molecule type" value="Genomic_DNA"/>
</dbReference>
<evidence type="ECO:0000313" key="2">
    <source>
        <dbReference type="Proteomes" id="UP001500864"/>
    </source>
</evidence>
<evidence type="ECO:0008006" key="3">
    <source>
        <dbReference type="Google" id="ProtNLM"/>
    </source>
</evidence>
<organism evidence="1 2">
    <name type="scientific">Bartonella jaculi</name>
    <dbReference type="NCBI Taxonomy" id="686226"/>
    <lineage>
        <taxon>Bacteria</taxon>
        <taxon>Pseudomonadati</taxon>
        <taxon>Pseudomonadota</taxon>
        <taxon>Alphaproteobacteria</taxon>
        <taxon>Hyphomicrobiales</taxon>
        <taxon>Bartonellaceae</taxon>
        <taxon>Bartonella</taxon>
    </lineage>
</organism>
<proteinExistence type="predicted"/>
<gene>
    <name evidence="1" type="ORF">GCM10023261_06230</name>
</gene>
<evidence type="ECO:0000313" key="1">
    <source>
        <dbReference type="EMBL" id="GAA5106155.1"/>
    </source>
</evidence>
<reference evidence="2" key="1">
    <citation type="journal article" date="2019" name="Int. J. Syst. Evol. Microbiol.">
        <title>The Global Catalogue of Microorganisms (GCM) 10K type strain sequencing project: providing services to taxonomists for standard genome sequencing and annotation.</title>
        <authorList>
            <consortium name="The Broad Institute Genomics Platform"/>
            <consortium name="The Broad Institute Genome Sequencing Center for Infectious Disease"/>
            <person name="Wu L."/>
            <person name="Ma J."/>
        </authorList>
    </citation>
    <scope>NUCLEOTIDE SEQUENCE [LARGE SCALE GENOMIC DNA]</scope>
    <source>
        <strain evidence="2">JCM 17712</strain>
    </source>
</reference>
<protein>
    <recommendedName>
        <fullName evidence="3">Transposase</fullName>
    </recommendedName>
</protein>